<feature type="compositionally biased region" description="Basic and acidic residues" evidence="12">
    <location>
        <begin position="150"/>
        <end position="168"/>
    </location>
</feature>
<protein>
    <recommendedName>
        <fullName evidence="5 11">Lactoylglutathione lyase</fullName>
        <ecNumber evidence="5 11">4.4.1.5</ecNumber>
    </recommendedName>
    <alternativeName>
        <fullName evidence="9 11">Glyoxalase I</fullName>
    </alternativeName>
</protein>
<dbReference type="InterPro" id="IPR032308">
    <property type="entry name" value="TDBD"/>
</dbReference>
<comment type="caution">
    <text evidence="14">The sequence shown here is derived from an EMBL/GenBank/DDBJ whole genome shotgun (WGS) entry which is preliminary data.</text>
</comment>
<name>A0ABR2FLM7_9ROSI</name>
<dbReference type="EC" id="4.4.1.5" evidence="5 11"/>
<evidence type="ECO:0000256" key="9">
    <source>
        <dbReference type="ARBA" id="ARBA00030537"/>
    </source>
</evidence>
<comment type="subcellular location">
    <subcellularLocation>
        <location evidence="2">Nucleus</location>
    </subcellularLocation>
</comment>
<dbReference type="PROSITE" id="PS00935">
    <property type="entry name" value="GLYOXALASE_I_2"/>
    <property type="match status" value="1"/>
</dbReference>
<sequence length="866" mass="94597">MNKDNLAYGSLNLLCIYSGIMEDDNGLELSLGLSCGASSAKSKGKLSGSSDTRTEEGDRGIKIVDNFKNFLQAGIEKQDPSVGSQRSDPVKPLENFFNDLSKSNSHAEASVNLNGRGLWGTNSNRSADIEEDKRSESGSKRKTLFNEINNPKKLEREAHHTDLHEKPKASHISITEDGSTAENEDVAESEVEGSTSRLVSQHDDGSKRFIGVSSSPDVPKEVKLGNLTYGNPFSLSTKDSNSAGIPSSSGHKLPGMMQMMPTGNSERSGTQLMNPGNLPAMFGYLPVQLPLLDKDNPWGMVSHPSQIQPSYAGRSPPNADKHSDGLKISQASMPTIPRNSSEAAQYDGRTFERVKGEGKPHGTEEGSSTHAEEDVKGSSMNLRANASSDRPTAEGLTLDFSAIKPGIAADLKFGGSGSYPNLPWVSTTGTGPHGRTISGVTYRFSTNQIKIVCACHGTHMSPEEFVRHASEECTNPDNNNGLLTFPVALAAGVESCIYKFTEMVSRIISMASSIRPSLSSLIFSDSVGATRFGLSFSPIQLQRRLLFSHLGSAIPQSQLFGLKASKLSSSERSMVGTPLIRNVAQASTAAQETALEWVKKDNRRMLHVVYRVGDLDQTIKFYTECFGMKLLRKRDIPEERYTNAFLGYGPEDSHFVIELTYNYGLDQYDIGTAFGHFGIAVEDVAKTVELIKVKGGKVTREPGPVKGGTTVIAFVEDPDGYKFELIERWPAPEPLCQVMLRVGDLDRSIKFYEKAFGMELLRTKDNPEYKYTIAMMGYGPEDKNAVLELTYNYGVTDYEKGNGYAQIAIGTDDVYKTAEVVKLFGGKVIREPGPLPGVNTKIMSCLDPDGWKTVFVDNIDFLREFE</sequence>
<dbReference type="SUPFAM" id="SSF54593">
    <property type="entry name" value="Glyoxalase/Bleomycin resistance protein/Dihydroxybiphenyl dioxygenase"/>
    <property type="match status" value="2"/>
</dbReference>
<evidence type="ECO:0000256" key="10">
    <source>
        <dbReference type="ARBA" id="ARBA00048273"/>
    </source>
</evidence>
<feature type="compositionally biased region" description="Basic and acidic residues" evidence="12">
    <location>
        <begin position="349"/>
        <end position="364"/>
    </location>
</feature>
<evidence type="ECO:0000256" key="8">
    <source>
        <dbReference type="ARBA" id="ARBA00023242"/>
    </source>
</evidence>
<dbReference type="NCBIfam" id="TIGR00068">
    <property type="entry name" value="glyox_I"/>
    <property type="match status" value="1"/>
</dbReference>
<dbReference type="PROSITE" id="PS00934">
    <property type="entry name" value="GLYOXALASE_I_1"/>
    <property type="match status" value="2"/>
</dbReference>
<evidence type="ECO:0000256" key="11">
    <source>
        <dbReference type="RuleBase" id="RU361179"/>
    </source>
</evidence>
<gene>
    <name evidence="14" type="ORF">V6N12_071974</name>
</gene>
<evidence type="ECO:0000259" key="13">
    <source>
        <dbReference type="PROSITE" id="PS51819"/>
    </source>
</evidence>
<dbReference type="InterPro" id="IPR018146">
    <property type="entry name" value="Glyoxalase_1_CS"/>
</dbReference>
<feature type="region of interest" description="Disordered" evidence="12">
    <location>
        <begin position="38"/>
        <end position="59"/>
    </location>
</feature>
<evidence type="ECO:0000256" key="3">
    <source>
        <dbReference type="ARBA" id="ARBA00005008"/>
    </source>
</evidence>
<evidence type="ECO:0000256" key="12">
    <source>
        <dbReference type="SAM" id="MobiDB-lite"/>
    </source>
</evidence>
<comment type="pathway">
    <text evidence="3 11">Secondary metabolite metabolism; methylglyoxal degradation; (R)-lactate from methylglyoxal: step 1/2.</text>
</comment>
<comment type="similarity">
    <text evidence="4 11">Belongs to the glyoxalase I family.</text>
</comment>
<feature type="region of interest" description="Disordered" evidence="12">
    <location>
        <begin position="303"/>
        <end position="392"/>
    </location>
</feature>
<feature type="compositionally biased region" description="Polar residues" evidence="12">
    <location>
        <begin position="329"/>
        <end position="343"/>
    </location>
</feature>
<evidence type="ECO:0000256" key="1">
    <source>
        <dbReference type="ARBA" id="ARBA00003610"/>
    </source>
</evidence>
<evidence type="ECO:0000256" key="4">
    <source>
        <dbReference type="ARBA" id="ARBA00010363"/>
    </source>
</evidence>
<keyword evidence="11" id="KW-0862">Zinc</keyword>
<feature type="compositionally biased region" description="Polar residues" evidence="12">
    <location>
        <begin position="172"/>
        <end position="181"/>
    </location>
</feature>
<feature type="compositionally biased region" description="Polar residues" evidence="12">
    <location>
        <begin position="378"/>
        <end position="390"/>
    </location>
</feature>
<feature type="compositionally biased region" description="Acidic residues" evidence="12">
    <location>
        <begin position="182"/>
        <end position="191"/>
    </location>
</feature>
<evidence type="ECO:0000256" key="6">
    <source>
        <dbReference type="ARBA" id="ARBA00022723"/>
    </source>
</evidence>
<dbReference type="Gene3D" id="3.10.180.10">
    <property type="entry name" value="2,3-Dihydroxybiphenyl 1,2-Dioxygenase, domain 1"/>
    <property type="match status" value="2"/>
</dbReference>
<dbReference type="Pfam" id="PF16135">
    <property type="entry name" value="TDBD"/>
    <property type="match status" value="1"/>
</dbReference>
<organism evidence="14 15">
    <name type="scientific">Hibiscus sabdariffa</name>
    <name type="common">roselle</name>
    <dbReference type="NCBI Taxonomy" id="183260"/>
    <lineage>
        <taxon>Eukaryota</taxon>
        <taxon>Viridiplantae</taxon>
        <taxon>Streptophyta</taxon>
        <taxon>Embryophyta</taxon>
        <taxon>Tracheophyta</taxon>
        <taxon>Spermatophyta</taxon>
        <taxon>Magnoliopsida</taxon>
        <taxon>eudicotyledons</taxon>
        <taxon>Gunneridae</taxon>
        <taxon>Pentapetalae</taxon>
        <taxon>rosids</taxon>
        <taxon>malvids</taxon>
        <taxon>Malvales</taxon>
        <taxon>Malvaceae</taxon>
        <taxon>Malvoideae</taxon>
        <taxon>Hibiscus</taxon>
    </lineage>
</organism>
<dbReference type="Pfam" id="PF00903">
    <property type="entry name" value="Glyoxalase"/>
    <property type="match status" value="2"/>
</dbReference>
<evidence type="ECO:0000256" key="7">
    <source>
        <dbReference type="ARBA" id="ARBA00023239"/>
    </source>
</evidence>
<dbReference type="PANTHER" id="PTHR46036:SF5">
    <property type="entry name" value="LACTOYLGLUTATHIONE LYASE"/>
    <property type="match status" value="1"/>
</dbReference>
<feature type="compositionally biased region" description="Basic and acidic residues" evidence="12">
    <location>
        <begin position="127"/>
        <end position="139"/>
    </location>
</feature>
<dbReference type="Proteomes" id="UP001472677">
    <property type="component" value="Unassembled WGS sequence"/>
</dbReference>
<evidence type="ECO:0000256" key="5">
    <source>
        <dbReference type="ARBA" id="ARBA00012081"/>
    </source>
</evidence>
<feature type="region of interest" description="Disordered" evidence="12">
    <location>
        <begin position="75"/>
        <end position="98"/>
    </location>
</feature>
<comment type="catalytic activity">
    <reaction evidence="10 11">
        <text>(R)-S-lactoylglutathione = methylglyoxal + glutathione</text>
        <dbReference type="Rhea" id="RHEA:19069"/>
        <dbReference type="ChEBI" id="CHEBI:17158"/>
        <dbReference type="ChEBI" id="CHEBI:57474"/>
        <dbReference type="ChEBI" id="CHEBI:57925"/>
        <dbReference type="EC" id="4.4.1.5"/>
    </reaction>
</comment>
<keyword evidence="15" id="KW-1185">Reference proteome</keyword>
<comment type="function">
    <text evidence="1 11">Catalyzes the conversion of hemimercaptal, formed from methylglyoxal and glutathione, to S-lactoylglutathione.</text>
</comment>
<accession>A0ABR2FLM7</accession>
<reference evidence="14 15" key="1">
    <citation type="journal article" date="2024" name="G3 (Bethesda)">
        <title>Genome assembly of Hibiscus sabdariffa L. provides insights into metabolisms of medicinal natural products.</title>
        <authorList>
            <person name="Kim T."/>
        </authorList>
    </citation>
    <scope>NUCLEOTIDE SEQUENCE [LARGE SCALE GENOMIC DNA]</scope>
    <source>
        <strain evidence="14">TK-2024</strain>
        <tissue evidence="14">Old leaves</tissue>
    </source>
</reference>
<evidence type="ECO:0000256" key="2">
    <source>
        <dbReference type="ARBA" id="ARBA00004123"/>
    </source>
</evidence>
<evidence type="ECO:0000313" key="14">
    <source>
        <dbReference type="EMBL" id="KAK8581765.1"/>
    </source>
</evidence>
<proteinExistence type="inferred from homology"/>
<feature type="domain" description="VOC" evidence="13">
    <location>
        <begin position="734"/>
        <end position="858"/>
    </location>
</feature>
<dbReference type="InterPro" id="IPR004361">
    <property type="entry name" value="Glyoxalase_1"/>
</dbReference>
<feature type="region of interest" description="Disordered" evidence="12">
    <location>
        <begin position="113"/>
        <end position="202"/>
    </location>
</feature>
<dbReference type="InterPro" id="IPR004360">
    <property type="entry name" value="Glyas_Fos-R_dOase_dom"/>
</dbReference>
<dbReference type="InterPro" id="IPR029068">
    <property type="entry name" value="Glyas_Bleomycin-R_OHBP_Dase"/>
</dbReference>
<feature type="compositionally biased region" description="Low complexity" evidence="12">
    <location>
        <begin position="38"/>
        <end position="50"/>
    </location>
</feature>
<keyword evidence="6 11" id="KW-0479">Metal-binding</keyword>
<keyword evidence="7 11" id="KW-0456">Lyase</keyword>
<dbReference type="PROSITE" id="PS51819">
    <property type="entry name" value="VOC"/>
    <property type="match status" value="2"/>
</dbReference>
<dbReference type="EMBL" id="JBBPBM010000006">
    <property type="protein sequence ID" value="KAK8581765.1"/>
    <property type="molecule type" value="Genomic_DNA"/>
</dbReference>
<dbReference type="CDD" id="cd16358">
    <property type="entry name" value="GlxI_Ni"/>
    <property type="match status" value="2"/>
</dbReference>
<dbReference type="InterPro" id="IPR037523">
    <property type="entry name" value="VOC_core"/>
</dbReference>
<keyword evidence="8" id="KW-0539">Nucleus</keyword>
<dbReference type="PANTHER" id="PTHR46036">
    <property type="entry name" value="LACTOYLGLUTATHIONE LYASE"/>
    <property type="match status" value="1"/>
</dbReference>
<evidence type="ECO:0000313" key="15">
    <source>
        <dbReference type="Proteomes" id="UP001472677"/>
    </source>
</evidence>
<comment type="cofactor">
    <cofactor evidence="11">
        <name>Zn(2+)</name>
        <dbReference type="ChEBI" id="CHEBI:29105"/>
    </cofactor>
</comment>
<feature type="domain" description="VOC" evidence="13">
    <location>
        <begin position="604"/>
        <end position="728"/>
    </location>
</feature>